<dbReference type="GO" id="GO:0016740">
    <property type="term" value="F:transferase activity"/>
    <property type="evidence" value="ECO:0007669"/>
    <property type="project" value="UniProtKB-KW"/>
</dbReference>
<name>A0A177KHH3_9BACI</name>
<accession>A0A177KHH3</accession>
<gene>
    <name evidence="2" type="ORF">AWH48_13600</name>
</gene>
<comment type="caution">
    <text evidence="2">The sequence shown here is derived from an EMBL/GenBank/DDBJ whole genome shotgun (WGS) entry which is preliminary data.</text>
</comment>
<dbReference type="InterPro" id="IPR031165">
    <property type="entry name" value="GNAT_YJDJ"/>
</dbReference>
<feature type="domain" description="N-acetyltransferase" evidence="1">
    <location>
        <begin position="5"/>
        <end position="92"/>
    </location>
</feature>
<dbReference type="AlphaFoldDB" id="A0A177KHH3"/>
<dbReference type="Gene3D" id="3.40.630.30">
    <property type="match status" value="1"/>
</dbReference>
<reference evidence="2 3" key="1">
    <citation type="submission" date="2016-01" db="EMBL/GenBank/DDBJ databases">
        <title>Investigation of taxonomic status of Bacillus aminovorans.</title>
        <authorList>
            <person name="Verma A."/>
            <person name="Pal Y."/>
            <person name="Krishnamurthi S."/>
        </authorList>
    </citation>
    <scope>NUCLEOTIDE SEQUENCE [LARGE SCALE GENOMIC DNA]</scope>
    <source>
        <strain evidence="2 3">DSM 4337</strain>
    </source>
</reference>
<sequence length="94" mass="10527">MKMETIQHKEGMFYIEKEGKRVAEITYVPAGEGKINANHTYVSEELRGGGVAGQLLDALVTYARENNLKIIPTCSYVMAKFSHGSQYNDMLVLK</sequence>
<dbReference type="EMBL" id="LQWZ01000037">
    <property type="protein sequence ID" value="OAH52842.1"/>
    <property type="molecule type" value="Genomic_DNA"/>
</dbReference>
<evidence type="ECO:0000313" key="3">
    <source>
        <dbReference type="Proteomes" id="UP000077271"/>
    </source>
</evidence>
<dbReference type="Pfam" id="PF14542">
    <property type="entry name" value="Acetyltransf_CG"/>
    <property type="match status" value="1"/>
</dbReference>
<protein>
    <submittedName>
        <fullName evidence="2">GNAT family acetyltransferase</fullName>
    </submittedName>
</protein>
<dbReference type="CDD" id="cd04301">
    <property type="entry name" value="NAT_SF"/>
    <property type="match status" value="1"/>
</dbReference>
<proteinExistence type="predicted"/>
<dbReference type="InterPro" id="IPR045057">
    <property type="entry name" value="Gcn5-rel_NAT"/>
</dbReference>
<keyword evidence="2" id="KW-0808">Transferase</keyword>
<dbReference type="PROSITE" id="PS51729">
    <property type="entry name" value="GNAT_YJDJ"/>
    <property type="match status" value="1"/>
</dbReference>
<dbReference type="Proteomes" id="UP000077271">
    <property type="component" value="Unassembled WGS sequence"/>
</dbReference>
<evidence type="ECO:0000313" key="2">
    <source>
        <dbReference type="EMBL" id="OAH52842.1"/>
    </source>
</evidence>
<dbReference type="PANTHER" id="PTHR31435">
    <property type="entry name" value="PROTEIN NATD1"/>
    <property type="match status" value="1"/>
</dbReference>
<dbReference type="InterPro" id="IPR016181">
    <property type="entry name" value="Acyl_CoA_acyltransferase"/>
</dbReference>
<dbReference type="SUPFAM" id="SSF55729">
    <property type="entry name" value="Acyl-CoA N-acyltransferases (Nat)"/>
    <property type="match status" value="1"/>
</dbReference>
<evidence type="ECO:0000259" key="1">
    <source>
        <dbReference type="PROSITE" id="PS51729"/>
    </source>
</evidence>
<organism evidence="2 3">
    <name type="scientific">Domibacillus aminovorans</name>
    <dbReference type="NCBI Taxonomy" id="29332"/>
    <lineage>
        <taxon>Bacteria</taxon>
        <taxon>Bacillati</taxon>
        <taxon>Bacillota</taxon>
        <taxon>Bacilli</taxon>
        <taxon>Bacillales</taxon>
        <taxon>Bacillaceae</taxon>
        <taxon>Domibacillus</taxon>
    </lineage>
</organism>
<dbReference type="PANTHER" id="PTHR31435:SF10">
    <property type="entry name" value="BSR4717 PROTEIN"/>
    <property type="match status" value="1"/>
</dbReference>